<dbReference type="NCBIfam" id="TIGR02937">
    <property type="entry name" value="sigma70-ECF"/>
    <property type="match status" value="1"/>
</dbReference>
<organism evidence="8 9">
    <name type="scientific">Stutzerimonas azotifigens</name>
    <dbReference type="NCBI Taxonomy" id="291995"/>
    <lineage>
        <taxon>Bacteria</taxon>
        <taxon>Pseudomonadati</taxon>
        <taxon>Pseudomonadota</taxon>
        <taxon>Gammaproteobacteria</taxon>
        <taxon>Pseudomonadales</taxon>
        <taxon>Pseudomonadaceae</taxon>
        <taxon>Stutzerimonas</taxon>
    </lineage>
</organism>
<proteinExistence type="inferred from homology"/>
<evidence type="ECO:0000259" key="7">
    <source>
        <dbReference type="Pfam" id="PF08281"/>
    </source>
</evidence>
<reference evidence="8 9" key="1">
    <citation type="submission" date="2020-02" db="EMBL/GenBank/DDBJ databases">
        <title>Synteny-based analysis reveals conserved mechanism for high triclosan tolerance in Pseudomonas, as well as instances of horizontal transfer.</title>
        <authorList>
            <person name="Mcfarland A.G."/>
            <person name="Bertucci H.K."/>
            <person name="Litmann E."/>
            <person name="Shen J."/>
            <person name="Huttenhower C."/>
            <person name="Hartmann E.M."/>
        </authorList>
    </citation>
    <scope>NUCLEOTIDE SEQUENCE [LARGE SCALE GENOMIC DNA]</scope>
    <source>
        <strain evidence="8 9">115A1</strain>
    </source>
</reference>
<evidence type="ECO:0000313" key="9">
    <source>
        <dbReference type="Proteomes" id="UP000786387"/>
    </source>
</evidence>
<feature type="domain" description="RNA polymerase sigma factor 70 region 4 type 2" evidence="7">
    <location>
        <begin position="130"/>
        <end position="182"/>
    </location>
</feature>
<dbReference type="NCBIfam" id="NF009191">
    <property type="entry name" value="PRK12539.1"/>
    <property type="match status" value="1"/>
</dbReference>
<evidence type="ECO:0000259" key="6">
    <source>
        <dbReference type="Pfam" id="PF04542"/>
    </source>
</evidence>
<name>A0ABR5Z3H6_9GAMM</name>
<dbReference type="Proteomes" id="UP000786387">
    <property type="component" value="Unassembled WGS sequence"/>
</dbReference>
<dbReference type="InterPro" id="IPR013324">
    <property type="entry name" value="RNA_pol_sigma_r3/r4-like"/>
</dbReference>
<dbReference type="SUPFAM" id="SSF88946">
    <property type="entry name" value="Sigma2 domain of RNA polymerase sigma factors"/>
    <property type="match status" value="1"/>
</dbReference>
<evidence type="ECO:0000313" key="8">
    <source>
        <dbReference type="EMBL" id="MBA1274775.1"/>
    </source>
</evidence>
<feature type="domain" description="RNA polymerase sigma-70 region 2" evidence="6">
    <location>
        <begin position="38"/>
        <end position="103"/>
    </location>
</feature>
<dbReference type="RefSeq" id="WP_181071827.1">
    <property type="nucleotide sequence ID" value="NZ_JAAMRF010000008.1"/>
</dbReference>
<evidence type="ECO:0000256" key="1">
    <source>
        <dbReference type="ARBA" id="ARBA00010641"/>
    </source>
</evidence>
<dbReference type="PANTHER" id="PTHR43133">
    <property type="entry name" value="RNA POLYMERASE ECF-TYPE SIGMA FACTO"/>
    <property type="match status" value="1"/>
</dbReference>
<evidence type="ECO:0000256" key="5">
    <source>
        <dbReference type="ARBA" id="ARBA00023163"/>
    </source>
</evidence>
<evidence type="ECO:0000256" key="2">
    <source>
        <dbReference type="ARBA" id="ARBA00023015"/>
    </source>
</evidence>
<comment type="caution">
    <text evidence="8">The sequence shown here is derived from an EMBL/GenBank/DDBJ whole genome shotgun (WGS) entry which is preliminary data.</text>
</comment>
<dbReference type="InterPro" id="IPR013325">
    <property type="entry name" value="RNA_pol_sigma_r2"/>
</dbReference>
<dbReference type="InterPro" id="IPR013249">
    <property type="entry name" value="RNA_pol_sigma70_r4_t2"/>
</dbReference>
<dbReference type="Gene3D" id="1.10.1740.10">
    <property type="match status" value="1"/>
</dbReference>
<protein>
    <submittedName>
        <fullName evidence="8">Sigma-70 family RNA polymerase sigma factor</fullName>
    </submittedName>
</protein>
<evidence type="ECO:0000256" key="3">
    <source>
        <dbReference type="ARBA" id="ARBA00023082"/>
    </source>
</evidence>
<sequence length="194" mass="22426">MQRTIQQDALNEREQRLRTLLVRGQQGDAAAYQQFLTELSQPLRNYLRRRMPSHRSDIEDLAQEVILAVHNARHTYREDQPLTVWVQAIARYKLTDHLRAYARRGARHVPLLDDDELLADEQGTAGEAERDLERLLDTLPERQRVPIVQVKLEGRSVQETAQITGQSISAVKVNIHRGLKALAGLIRRKHDDEY</sequence>
<dbReference type="EMBL" id="JAAMRF010000008">
    <property type="protein sequence ID" value="MBA1274775.1"/>
    <property type="molecule type" value="Genomic_DNA"/>
</dbReference>
<dbReference type="NCBIfam" id="NF009188">
    <property type="entry name" value="PRK12536.1"/>
    <property type="match status" value="1"/>
</dbReference>
<dbReference type="InterPro" id="IPR039425">
    <property type="entry name" value="RNA_pol_sigma-70-like"/>
</dbReference>
<dbReference type="CDD" id="cd06171">
    <property type="entry name" value="Sigma70_r4"/>
    <property type="match status" value="1"/>
</dbReference>
<keyword evidence="3" id="KW-0731">Sigma factor</keyword>
<evidence type="ECO:0000256" key="4">
    <source>
        <dbReference type="ARBA" id="ARBA00023125"/>
    </source>
</evidence>
<keyword evidence="5" id="KW-0804">Transcription</keyword>
<dbReference type="InterPro" id="IPR014284">
    <property type="entry name" value="RNA_pol_sigma-70_dom"/>
</dbReference>
<comment type="similarity">
    <text evidence="1">Belongs to the sigma-70 factor family. ECF subfamily.</text>
</comment>
<dbReference type="SUPFAM" id="SSF88659">
    <property type="entry name" value="Sigma3 and sigma4 domains of RNA polymerase sigma factors"/>
    <property type="match status" value="1"/>
</dbReference>
<keyword evidence="4" id="KW-0238">DNA-binding</keyword>
<dbReference type="InterPro" id="IPR007627">
    <property type="entry name" value="RNA_pol_sigma70_r2"/>
</dbReference>
<dbReference type="PANTHER" id="PTHR43133:SF58">
    <property type="entry name" value="ECF RNA POLYMERASE SIGMA FACTOR SIGD"/>
    <property type="match status" value="1"/>
</dbReference>
<dbReference type="Pfam" id="PF04542">
    <property type="entry name" value="Sigma70_r2"/>
    <property type="match status" value="1"/>
</dbReference>
<keyword evidence="2" id="KW-0805">Transcription regulation</keyword>
<gene>
    <name evidence="8" type="ORF">G7026_15585</name>
</gene>
<dbReference type="InterPro" id="IPR036388">
    <property type="entry name" value="WH-like_DNA-bd_sf"/>
</dbReference>
<dbReference type="Pfam" id="PF08281">
    <property type="entry name" value="Sigma70_r4_2"/>
    <property type="match status" value="1"/>
</dbReference>
<accession>A0ABR5Z3H6</accession>
<keyword evidence="9" id="KW-1185">Reference proteome</keyword>
<dbReference type="Gene3D" id="1.10.10.10">
    <property type="entry name" value="Winged helix-like DNA-binding domain superfamily/Winged helix DNA-binding domain"/>
    <property type="match status" value="1"/>
</dbReference>